<dbReference type="Pfam" id="PF14399">
    <property type="entry name" value="BtrH_N"/>
    <property type="match status" value="1"/>
</dbReference>
<dbReference type="EMBL" id="CAADEX010000012">
    <property type="protein sequence ID" value="VFJ46049.1"/>
    <property type="molecule type" value="Genomic_DNA"/>
</dbReference>
<evidence type="ECO:0000313" key="3">
    <source>
        <dbReference type="EMBL" id="VFJ46049.1"/>
    </source>
</evidence>
<feature type="domain" description="Butirosin biosynthesis protein H N-terminal" evidence="1">
    <location>
        <begin position="25"/>
        <end position="156"/>
    </location>
</feature>
<protein>
    <recommendedName>
        <fullName evidence="4">Butirosin biosynthesis protein H, N-terminal</fullName>
    </recommendedName>
</protein>
<feature type="domain" description="DUF4872" evidence="2">
    <location>
        <begin position="166"/>
        <end position="306"/>
    </location>
</feature>
<dbReference type="InterPro" id="IPR032369">
    <property type="entry name" value="DUF4872"/>
</dbReference>
<evidence type="ECO:0000259" key="1">
    <source>
        <dbReference type="Pfam" id="PF14399"/>
    </source>
</evidence>
<dbReference type="Pfam" id="PF16169">
    <property type="entry name" value="DUF4872"/>
    <property type="match status" value="1"/>
</dbReference>
<sequence>MAFLNTERDASAFAVTGFQHFGGRHCETTALRKVLAYTGQHYSEPLLFGLAGGIAFVYWWTKNMPLPFVGGRNGRFPDFLAAAARRLGANLELTQTNGSRKGYKNLKDVLRGNEPAVVYGDIAELPYFATQRHFGGHAFVVYGLSESENHVFVSDRCEQPCTVTLQELAKARGASCPPFTPRHSLLRVAKSGAPGNMATSVREAIRDSVESLRKPPMRKLGLPGIKTFADELSTWSRRLTPEALPLSLTDTFVNIELAGTGGGAFRRMYAAFLREAKQWMDDPRLDDAIGHVDAAAAGWETAAMAFLPDEVPALRRCRELLVKRNHLFEAQGEGAQSSMERLNERLREAVSDAILDSTLSSDLLDHAREKVLACHALEDRASSKLAEVCESEVSHGVRS</sequence>
<accession>A0A450S323</accession>
<proteinExistence type="predicted"/>
<organism evidence="3">
    <name type="scientific">Candidatus Kentrum sp. DK</name>
    <dbReference type="NCBI Taxonomy" id="2126562"/>
    <lineage>
        <taxon>Bacteria</taxon>
        <taxon>Pseudomonadati</taxon>
        <taxon>Pseudomonadota</taxon>
        <taxon>Gammaproteobacteria</taxon>
        <taxon>Candidatus Kentrum</taxon>
    </lineage>
</organism>
<dbReference type="AlphaFoldDB" id="A0A450S323"/>
<evidence type="ECO:0008006" key="4">
    <source>
        <dbReference type="Google" id="ProtNLM"/>
    </source>
</evidence>
<reference evidence="3" key="1">
    <citation type="submission" date="2019-02" db="EMBL/GenBank/DDBJ databases">
        <authorList>
            <person name="Gruber-Vodicka R. H."/>
            <person name="Seah K. B. B."/>
        </authorList>
    </citation>
    <scope>NUCLEOTIDE SEQUENCE</scope>
    <source>
        <strain evidence="3">BECK_DK47</strain>
    </source>
</reference>
<gene>
    <name evidence="3" type="ORF">BECKDK2373B_GA0170837_101215</name>
</gene>
<evidence type="ECO:0000259" key="2">
    <source>
        <dbReference type="Pfam" id="PF16169"/>
    </source>
</evidence>
<name>A0A450S323_9GAMM</name>
<dbReference type="InterPro" id="IPR026935">
    <property type="entry name" value="BtrH_N"/>
</dbReference>